<sequence>MKRQFLQQMAALAAAAAASPFSFAQAAWPDRPIRMLVPYPPGGSTDPIARVLGQKLNELLGQPIVVENRPGGNTSIASAFIAKAAPDGYNLLFSSVSTHVIHTMQSNLPYDSIRDFAPISTVSRSGYMLAVHPSVPAKTLPELIAYAKANPGKLNYGSAGIGNANHLAGELFNMSAGVKITHVPYKGTGAAMIDLLAGRVQMYLSTISSLQGHIDSGALRAIAYTSQPPGKPPVATFEQFGLKDFEKIELVTMLLAPRDTPAAIVNRIADAVQKSLDMPDVRKAIETQNQAPFFMPPAALAERLKSDRAKFAEIVEKANIKLTDV</sequence>
<dbReference type="EMBL" id="JADWYS010000001">
    <property type="protein sequence ID" value="MBG9386398.1"/>
    <property type="molecule type" value="Genomic_DNA"/>
</dbReference>
<proteinExistence type="inferred from homology"/>
<dbReference type="AlphaFoldDB" id="A0A931H0M2"/>
<dbReference type="Pfam" id="PF03401">
    <property type="entry name" value="TctC"/>
    <property type="match status" value="1"/>
</dbReference>
<organism evidence="3 4">
    <name type="scientific">Caenimonas aquaedulcis</name>
    <dbReference type="NCBI Taxonomy" id="2793270"/>
    <lineage>
        <taxon>Bacteria</taxon>
        <taxon>Pseudomonadati</taxon>
        <taxon>Pseudomonadota</taxon>
        <taxon>Betaproteobacteria</taxon>
        <taxon>Burkholderiales</taxon>
        <taxon>Comamonadaceae</taxon>
        <taxon>Caenimonas</taxon>
    </lineage>
</organism>
<keyword evidence="2" id="KW-0732">Signal</keyword>
<evidence type="ECO:0000256" key="2">
    <source>
        <dbReference type="SAM" id="SignalP"/>
    </source>
</evidence>
<evidence type="ECO:0000313" key="4">
    <source>
        <dbReference type="Proteomes" id="UP000651050"/>
    </source>
</evidence>
<evidence type="ECO:0000256" key="1">
    <source>
        <dbReference type="ARBA" id="ARBA00006987"/>
    </source>
</evidence>
<dbReference type="Proteomes" id="UP000651050">
    <property type="component" value="Unassembled WGS sequence"/>
</dbReference>
<keyword evidence="4" id="KW-1185">Reference proteome</keyword>
<dbReference type="Gene3D" id="3.40.190.10">
    <property type="entry name" value="Periplasmic binding protein-like II"/>
    <property type="match status" value="1"/>
</dbReference>
<dbReference type="CDD" id="cd07012">
    <property type="entry name" value="PBP2_Bug_TTT"/>
    <property type="match status" value="1"/>
</dbReference>
<dbReference type="InterPro" id="IPR042100">
    <property type="entry name" value="Bug_dom1"/>
</dbReference>
<dbReference type="PIRSF" id="PIRSF017082">
    <property type="entry name" value="YflP"/>
    <property type="match status" value="1"/>
</dbReference>
<dbReference type="PANTHER" id="PTHR42928">
    <property type="entry name" value="TRICARBOXYLATE-BINDING PROTEIN"/>
    <property type="match status" value="1"/>
</dbReference>
<dbReference type="PANTHER" id="PTHR42928:SF5">
    <property type="entry name" value="BLR1237 PROTEIN"/>
    <property type="match status" value="1"/>
</dbReference>
<dbReference type="InterPro" id="IPR005064">
    <property type="entry name" value="BUG"/>
</dbReference>
<comment type="caution">
    <text evidence="3">The sequence shown here is derived from an EMBL/GenBank/DDBJ whole genome shotgun (WGS) entry which is preliminary data.</text>
</comment>
<protein>
    <submittedName>
        <fullName evidence="3">Tripartite tricarboxylate transporter substrate binding protein</fullName>
    </submittedName>
</protein>
<dbReference type="SUPFAM" id="SSF53850">
    <property type="entry name" value="Periplasmic binding protein-like II"/>
    <property type="match status" value="1"/>
</dbReference>
<accession>A0A931H0M2</accession>
<evidence type="ECO:0000313" key="3">
    <source>
        <dbReference type="EMBL" id="MBG9386398.1"/>
    </source>
</evidence>
<name>A0A931H0M2_9BURK</name>
<dbReference type="RefSeq" id="WP_196984388.1">
    <property type="nucleotide sequence ID" value="NZ_JADWYS010000001.1"/>
</dbReference>
<reference evidence="3" key="1">
    <citation type="submission" date="2020-11" db="EMBL/GenBank/DDBJ databases">
        <title>Bacterial whole genome sequence for Caenimonas sp. DR4.4.</title>
        <authorList>
            <person name="Le V."/>
            <person name="Ko S.-R."/>
            <person name="Ahn C.-Y."/>
            <person name="Oh H.-M."/>
        </authorList>
    </citation>
    <scope>NUCLEOTIDE SEQUENCE</scope>
    <source>
        <strain evidence="3">DR4.4</strain>
    </source>
</reference>
<comment type="similarity">
    <text evidence="1">Belongs to the UPF0065 (bug) family.</text>
</comment>
<dbReference type="Gene3D" id="3.40.190.150">
    <property type="entry name" value="Bordetella uptake gene, domain 1"/>
    <property type="match status" value="1"/>
</dbReference>
<feature type="signal peptide" evidence="2">
    <location>
        <begin position="1"/>
        <end position="26"/>
    </location>
</feature>
<gene>
    <name evidence="3" type="ORF">I5803_00040</name>
</gene>
<feature type="chain" id="PRO_5037346965" evidence="2">
    <location>
        <begin position="27"/>
        <end position="325"/>
    </location>
</feature>